<proteinExistence type="predicted"/>
<dbReference type="InterPro" id="IPR027267">
    <property type="entry name" value="AH/BAR_dom_sf"/>
</dbReference>
<dbReference type="GO" id="GO:0005829">
    <property type="term" value="C:cytosol"/>
    <property type="evidence" value="ECO:0007669"/>
    <property type="project" value="TreeGrafter"/>
</dbReference>
<dbReference type="InterPro" id="IPR027681">
    <property type="entry name" value="IRSp53/IRTKS/Pinkbar"/>
</dbReference>
<dbReference type="PaxDb" id="121845-A0A3Q0IIH2"/>
<gene>
    <name evidence="4" type="primary">LOC113465570</name>
</gene>
<dbReference type="PANTHER" id="PTHR14206">
    <property type="entry name" value="BRAIN-SPECIFIC ANGIOGENESIS INHIBITOR 1-ASSOCIATED PROTEIN 2"/>
    <property type="match status" value="1"/>
</dbReference>
<evidence type="ECO:0000313" key="3">
    <source>
        <dbReference type="Proteomes" id="UP000079169"/>
    </source>
</evidence>
<protein>
    <submittedName>
        <fullName evidence="4">Uncharacterized protein LOC113465570</fullName>
    </submittedName>
</protein>
<dbReference type="PROSITE" id="PS51338">
    <property type="entry name" value="IMD"/>
    <property type="match status" value="1"/>
</dbReference>
<dbReference type="AlphaFoldDB" id="A0A3Q0IIH2"/>
<name>A0A3Q0IIH2_DIACI</name>
<dbReference type="GO" id="GO:0051764">
    <property type="term" value="P:actin crosslink formation"/>
    <property type="evidence" value="ECO:0007669"/>
    <property type="project" value="TreeGrafter"/>
</dbReference>
<dbReference type="Pfam" id="PF08397">
    <property type="entry name" value="IMD"/>
    <property type="match status" value="1"/>
</dbReference>
<dbReference type="Proteomes" id="UP000079169">
    <property type="component" value="Unplaced"/>
</dbReference>
<dbReference type="GO" id="GO:0005654">
    <property type="term" value="C:nucleoplasm"/>
    <property type="evidence" value="ECO:0007669"/>
    <property type="project" value="TreeGrafter"/>
</dbReference>
<organism evidence="3 4">
    <name type="scientific">Diaphorina citri</name>
    <name type="common">Asian citrus psyllid</name>
    <dbReference type="NCBI Taxonomy" id="121845"/>
    <lineage>
        <taxon>Eukaryota</taxon>
        <taxon>Metazoa</taxon>
        <taxon>Ecdysozoa</taxon>
        <taxon>Arthropoda</taxon>
        <taxon>Hexapoda</taxon>
        <taxon>Insecta</taxon>
        <taxon>Pterygota</taxon>
        <taxon>Neoptera</taxon>
        <taxon>Paraneoptera</taxon>
        <taxon>Hemiptera</taxon>
        <taxon>Sternorrhyncha</taxon>
        <taxon>Psylloidea</taxon>
        <taxon>Psyllidae</taxon>
        <taxon>Diaphorininae</taxon>
        <taxon>Diaphorina</taxon>
    </lineage>
</organism>
<dbReference type="SUPFAM" id="SSF103657">
    <property type="entry name" value="BAR/IMD domain-like"/>
    <property type="match status" value="1"/>
</dbReference>
<dbReference type="KEGG" id="dci:113465570"/>
<dbReference type="STRING" id="121845.A0A3Q0IIH2"/>
<sequence>MFFLTGTSLLQIVEVWNEVQSQQMNILKAFYVDMIVPLETNLEKDTKVVQAEQKRFLQQHKILSESYSKAASNMKKQRKKHKSNSKASNTVSNKEIKVSFCFTGCLRCLSISSDVG</sequence>
<dbReference type="PANTHER" id="PTHR14206:SF7">
    <property type="entry name" value="INSULIN RECEPTOR SUBSTRATE 53 KDA, ISOFORM A"/>
    <property type="match status" value="1"/>
</dbReference>
<reference evidence="4" key="1">
    <citation type="submission" date="2025-08" db="UniProtKB">
        <authorList>
            <consortium name="RefSeq"/>
        </authorList>
    </citation>
    <scope>IDENTIFICATION</scope>
</reference>
<dbReference type="Gene3D" id="1.20.1270.60">
    <property type="entry name" value="Arfaptin homology (AH) domain/BAR domain"/>
    <property type="match status" value="1"/>
</dbReference>
<dbReference type="GeneID" id="113465570"/>
<evidence type="ECO:0000313" key="4">
    <source>
        <dbReference type="RefSeq" id="XP_026675999.1"/>
    </source>
</evidence>
<accession>A0A3Q0IIH2</accession>
<evidence type="ECO:0000259" key="2">
    <source>
        <dbReference type="PROSITE" id="PS51338"/>
    </source>
</evidence>
<keyword evidence="3" id="KW-1185">Reference proteome</keyword>
<feature type="region of interest" description="Disordered" evidence="1">
    <location>
        <begin position="67"/>
        <end position="90"/>
    </location>
</feature>
<dbReference type="InterPro" id="IPR013606">
    <property type="entry name" value="I-BAR_dom"/>
</dbReference>
<evidence type="ECO:0000256" key="1">
    <source>
        <dbReference type="SAM" id="MobiDB-lite"/>
    </source>
</evidence>
<dbReference type="GO" id="GO:0007009">
    <property type="term" value="P:plasma membrane organization"/>
    <property type="evidence" value="ECO:0007669"/>
    <property type="project" value="InterPro"/>
</dbReference>
<feature type="compositionally biased region" description="Basic residues" evidence="1">
    <location>
        <begin position="75"/>
        <end position="84"/>
    </location>
</feature>
<dbReference type="RefSeq" id="XP_026675999.1">
    <property type="nucleotide sequence ID" value="XM_026820198.1"/>
</dbReference>
<dbReference type="GO" id="GO:0051017">
    <property type="term" value="P:actin filament bundle assembly"/>
    <property type="evidence" value="ECO:0007669"/>
    <property type="project" value="TreeGrafter"/>
</dbReference>
<dbReference type="GO" id="GO:0030838">
    <property type="term" value="P:positive regulation of actin filament polymerization"/>
    <property type="evidence" value="ECO:0007669"/>
    <property type="project" value="TreeGrafter"/>
</dbReference>
<feature type="domain" description="IMD" evidence="2">
    <location>
        <begin position="1"/>
        <end position="116"/>
    </location>
</feature>